<evidence type="ECO:0000256" key="10">
    <source>
        <dbReference type="ARBA" id="ARBA00023143"/>
    </source>
</evidence>
<evidence type="ECO:0000256" key="7">
    <source>
        <dbReference type="ARBA" id="ARBA00022519"/>
    </source>
</evidence>
<protein>
    <recommendedName>
        <fullName evidence="4 12">Flagellar motor switch protein FliM</fullName>
    </recommendedName>
</protein>
<evidence type="ECO:0000313" key="15">
    <source>
        <dbReference type="Proteomes" id="UP000294547"/>
    </source>
</evidence>
<dbReference type="GO" id="GO:0003774">
    <property type="term" value="F:cytoskeletal motor activity"/>
    <property type="evidence" value="ECO:0007669"/>
    <property type="project" value="InterPro"/>
</dbReference>
<evidence type="ECO:0000259" key="13">
    <source>
        <dbReference type="Pfam" id="PF01052"/>
    </source>
</evidence>
<dbReference type="EMBL" id="SNXY01000006">
    <property type="protein sequence ID" value="TDP87633.1"/>
    <property type="molecule type" value="Genomic_DNA"/>
</dbReference>
<dbReference type="InterPro" id="IPR001543">
    <property type="entry name" value="FliN-like_C"/>
</dbReference>
<proteinExistence type="inferred from homology"/>
<name>A0A4R6RLU2_9HYPH</name>
<evidence type="ECO:0000256" key="12">
    <source>
        <dbReference type="NCBIfam" id="TIGR01397"/>
    </source>
</evidence>
<evidence type="ECO:0000256" key="4">
    <source>
        <dbReference type="ARBA" id="ARBA00021898"/>
    </source>
</evidence>
<evidence type="ECO:0000256" key="2">
    <source>
        <dbReference type="ARBA" id="ARBA00004417"/>
    </source>
</evidence>
<dbReference type="OrthoDB" id="9806941at2"/>
<dbReference type="GO" id="GO:0050918">
    <property type="term" value="P:positive chemotaxis"/>
    <property type="evidence" value="ECO:0007669"/>
    <property type="project" value="TreeGrafter"/>
</dbReference>
<keyword evidence="15" id="KW-1185">Reference proteome</keyword>
<keyword evidence="5" id="KW-1003">Cell membrane</keyword>
<evidence type="ECO:0000256" key="3">
    <source>
        <dbReference type="ARBA" id="ARBA00011049"/>
    </source>
</evidence>
<reference evidence="14 15" key="1">
    <citation type="submission" date="2019-03" db="EMBL/GenBank/DDBJ databases">
        <title>Genomic Encyclopedia of Type Strains, Phase IV (KMG-IV): sequencing the most valuable type-strain genomes for metagenomic binning, comparative biology and taxonomic classification.</title>
        <authorList>
            <person name="Goeker M."/>
        </authorList>
    </citation>
    <scope>NUCLEOTIDE SEQUENCE [LARGE SCALE GENOMIC DNA]</scope>
    <source>
        <strain evidence="14 15">DSM 102969</strain>
    </source>
</reference>
<dbReference type="GO" id="GO:0009425">
    <property type="term" value="C:bacterial-type flagellum basal body"/>
    <property type="evidence" value="ECO:0007669"/>
    <property type="project" value="UniProtKB-SubCell"/>
</dbReference>
<dbReference type="PRINTS" id="PR00955">
    <property type="entry name" value="FLGMOTORFLIM"/>
</dbReference>
<keyword evidence="14" id="KW-0966">Cell projection</keyword>
<dbReference type="SUPFAM" id="SSF101801">
    <property type="entry name" value="Surface presentation of antigens (SPOA)"/>
    <property type="match status" value="1"/>
</dbReference>
<dbReference type="InterPro" id="IPR001689">
    <property type="entry name" value="Flag_FliM"/>
</dbReference>
<evidence type="ECO:0000313" key="14">
    <source>
        <dbReference type="EMBL" id="TDP87633.1"/>
    </source>
</evidence>
<dbReference type="Gene3D" id="2.30.330.10">
    <property type="entry name" value="SpoA-like"/>
    <property type="match status" value="1"/>
</dbReference>
<dbReference type="InterPro" id="IPR028976">
    <property type="entry name" value="CheC-like_sf"/>
</dbReference>
<dbReference type="PANTHER" id="PTHR30034:SF3">
    <property type="entry name" value="FLAGELLAR MOTOR SWITCH PROTEIN FLIM"/>
    <property type="match status" value="1"/>
</dbReference>
<dbReference type="GO" id="GO:0071978">
    <property type="term" value="P:bacterial-type flagellum-dependent swarming motility"/>
    <property type="evidence" value="ECO:0007669"/>
    <property type="project" value="TreeGrafter"/>
</dbReference>
<keyword evidence="8" id="KW-0283">Flagellar rotation</keyword>
<comment type="function">
    <text evidence="11">FliM is one of three proteins (FliG, FliN, FliM) that forms the rotor-mounted switch complex (C ring), located at the base of the basal body. This complex interacts with the CheY and CheZ chemotaxis proteins, in addition to contacting components of the motor that determine the direction of flagellar rotation.</text>
</comment>
<gene>
    <name evidence="14" type="ORF">EDD54_1532</name>
</gene>
<dbReference type="NCBIfam" id="TIGR01397">
    <property type="entry name" value="fliM_switch"/>
    <property type="match status" value="1"/>
</dbReference>
<dbReference type="Proteomes" id="UP000294547">
    <property type="component" value="Unassembled WGS sequence"/>
</dbReference>
<dbReference type="AlphaFoldDB" id="A0A4R6RLU2"/>
<keyword evidence="10" id="KW-0975">Bacterial flagellum</keyword>
<dbReference type="SUPFAM" id="SSF103039">
    <property type="entry name" value="CheC-like"/>
    <property type="match status" value="1"/>
</dbReference>
<keyword evidence="14" id="KW-0969">Cilium</keyword>
<comment type="caution">
    <text evidence="14">The sequence shown here is derived from an EMBL/GenBank/DDBJ whole genome shotgun (WGS) entry which is preliminary data.</text>
</comment>
<organism evidence="14 15">
    <name type="scientific">Oharaeibacter diazotrophicus</name>
    <dbReference type="NCBI Taxonomy" id="1920512"/>
    <lineage>
        <taxon>Bacteria</taxon>
        <taxon>Pseudomonadati</taxon>
        <taxon>Pseudomonadota</taxon>
        <taxon>Alphaproteobacteria</taxon>
        <taxon>Hyphomicrobiales</taxon>
        <taxon>Pleomorphomonadaceae</taxon>
        <taxon>Oharaeibacter</taxon>
    </lineage>
</organism>
<evidence type="ECO:0000256" key="11">
    <source>
        <dbReference type="ARBA" id="ARBA00025044"/>
    </source>
</evidence>
<dbReference type="PANTHER" id="PTHR30034">
    <property type="entry name" value="FLAGELLAR MOTOR SWITCH PROTEIN FLIM"/>
    <property type="match status" value="1"/>
</dbReference>
<evidence type="ECO:0000256" key="1">
    <source>
        <dbReference type="ARBA" id="ARBA00004117"/>
    </source>
</evidence>
<comment type="subcellular location">
    <subcellularLocation>
        <location evidence="1">Bacterial flagellum basal body</location>
    </subcellularLocation>
    <subcellularLocation>
        <location evidence="2">Cell inner membrane</location>
        <topology evidence="2">Peripheral membrane protein</topology>
    </subcellularLocation>
</comment>
<dbReference type="Pfam" id="PF02154">
    <property type="entry name" value="FliM"/>
    <property type="match status" value="1"/>
</dbReference>
<dbReference type="InterPro" id="IPR036429">
    <property type="entry name" value="SpoA-like_sf"/>
</dbReference>
<evidence type="ECO:0000256" key="9">
    <source>
        <dbReference type="ARBA" id="ARBA00023136"/>
    </source>
</evidence>
<evidence type="ECO:0000256" key="5">
    <source>
        <dbReference type="ARBA" id="ARBA00022475"/>
    </source>
</evidence>
<accession>A0A4R6RLU2</accession>
<sequence length="403" mass="44592">MENEDEDLSADWGAALAEQKGGDMDDLAAEWGAALEEQGVENADAVAAQWAAMIDDNDGELDQTSRGADRVLNQEEIDNLLGFNLDDHFASDQSGIRALVNSALVSYERLPMLEIVFDRLVRETTTSLRNFTSDNVEVSLDSISSVRFGDYLNSIPLPAILSVFKAEQWDNYGLVTVDSSLIYSIIDVLLGGGRGTTAIRVEGRPYTTIEMNLVRRMIEILLADAAKAFAPLTQIDFTLERLETNPRFAPISRPANACILVQFRVDMEDRGGKIEMLLPYATIEPIRHLLLQMIMGEKFGRDTIWEGHLATEIFHAGIAVDAVMCEEDLPLSMVLDLEVGQTLVFNVSPQDPIAVKCGSVHLTTGHIGRLGEKVSVKVNRPLRRPRMTLAAFERAVQKELEQT</sequence>
<keyword evidence="6" id="KW-0145">Chemotaxis</keyword>
<dbReference type="RefSeq" id="WP_126541642.1">
    <property type="nucleotide sequence ID" value="NZ_BSPM01000008.1"/>
</dbReference>
<dbReference type="Pfam" id="PF01052">
    <property type="entry name" value="FliMN_C"/>
    <property type="match status" value="1"/>
</dbReference>
<keyword evidence="7" id="KW-0997">Cell inner membrane</keyword>
<dbReference type="Gene3D" id="3.40.1550.10">
    <property type="entry name" value="CheC-like"/>
    <property type="match status" value="1"/>
</dbReference>
<dbReference type="GO" id="GO:0005886">
    <property type="term" value="C:plasma membrane"/>
    <property type="evidence" value="ECO:0007669"/>
    <property type="project" value="UniProtKB-SubCell"/>
</dbReference>
<feature type="domain" description="Flagellar motor switch protein FliN-like C-terminal" evidence="13">
    <location>
        <begin position="313"/>
        <end position="381"/>
    </location>
</feature>
<keyword evidence="14" id="KW-0282">Flagellum</keyword>
<keyword evidence="9" id="KW-0472">Membrane</keyword>
<evidence type="ECO:0000256" key="6">
    <source>
        <dbReference type="ARBA" id="ARBA00022500"/>
    </source>
</evidence>
<dbReference type="CDD" id="cd17908">
    <property type="entry name" value="FliM"/>
    <property type="match status" value="1"/>
</dbReference>
<comment type="similarity">
    <text evidence="3">Belongs to the FliM family.</text>
</comment>
<evidence type="ECO:0000256" key="8">
    <source>
        <dbReference type="ARBA" id="ARBA00022779"/>
    </source>
</evidence>